<evidence type="ECO:0000313" key="1">
    <source>
        <dbReference type="EMBL" id="EKN06430.1"/>
    </source>
</evidence>
<protein>
    <submittedName>
        <fullName evidence="1">Uncharacterized protein</fullName>
    </submittedName>
</protein>
<dbReference type="HOGENOM" id="CLU_2288831_0_0_10"/>
<evidence type="ECO:0000313" key="2">
    <source>
        <dbReference type="Proteomes" id="UP000006271"/>
    </source>
</evidence>
<organism evidence="1 2">
    <name type="scientific">Parabacteroides merdae CL03T12C32</name>
    <dbReference type="NCBI Taxonomy" id="999420"/>
    <lineage>
        <taxon>Bacteria</taxon>
        <taxon>Pseudomonadati</taxon>
        <taxon>Bacteroidota</taxon>
        <taxon>Bacteroidia</taxon>
        <taxon>Bacteroidales</taxon>
        <taxon>Tannerellaceae</taxon>
        <taxon>Parabacteroides</taxon>
    </lineage>
</organism>
<accession>K5Z5R9</accession>
<dbReference type="Proteomes" id="UP000006271">
    <property type="component" value="Unassembled WGS sequence"/>
</dbReference>
<dbReference type="AlphaFoldDB" id="K5Z5R9"/>
<sequence length="101" mass="12214">MTTEKYDKKKAHTATHTHKNYNKITFCHIYNSWALNKIMKDQGSVYQRMHCPCIYYLILFQCDIFQITYNSHIHNITVDFRCPYTFMPQQLLDCRDIRSII</sequence>
<proteinExistence type="predicted"/>
<reference evidence="1 2" key="1">
    <citation type="submission" date="2012-02" db="EMBL/GenBank/DDBJ databases">
        <title>The Genome Sequence of Parabacteroides merdae CL03T12C32.</title>
        <authorList>
            <consortium name="The Broad Institute Genome Sequencing Platform"/>
            <person name="Earl A."/>
            <person name="Ward D."/>
            <person name="Feldgarden M."/>
            <person name="Gevers D."/>
            <person name="Zitomersky N.L."/>
            <person name="Coyne M.J."/>
            <person name="Comstock L.E."/>
            <person name="Young S.K."/>
            <person name="Zeng Q."/>
            <person name="Gargeya S."/>
            <person name="Fitzgerald M."/>
            <person name="Haas B."/>
            <person name="Abouelleil A."/>
            <person name="Alvarado L."/>
            <person name="Arachchi H.M."/>
            <person name="Berlin A."/>
            <person name="Chapman S.B."/>
            <person name="Gearin G."/>
            <person name="Goldberg J."/>
            <person name="Griggs A."/>
            <person name="Gujja S."/>
            <person name="Hansen M."/>
            <person name="Heiman D."/>
            <person name="Howarth C."/>
            <person name="Larimer J."/>
            <person name="Lui A."/>
            <person name="MacDonald P.J.P."/>
            <person name="McCowen C."/>
            <person name="Montmayeur A."/>
            <person name="Murphy C."/>
            <person name="Neiman D."/>
            <person name="Pearson M."/>
            <person name="Priest M."/>
            <person name="Roberts A."/>
            <person name="Saif S."/>
            <person name="Shea T."/>
            <person name="Sisk P."/>
            <person name="Stolte C."/>
            <person name="Sykes S."/>
            <person name="Wortman J."/>
            <person name="Nusbaum C."/>
            <person name="Birren B."/>
        </authorList>
    </citation>
    <scope>NUCLEOTIDE SEQUENCE [LARGE SCALE GENOMIC DNA]</scope>
    <source>
        <strain evidence="1 2">CL03T12C32</strain>
    </source>
</reference>
<name>K5Z5R9_9BACT</name>
<gene>
    <name evidence="1" type="ORF">HMPREF1060_03980</name>
</gene>
<comment type="caution">
    <text evidence="1">The sequence shown here is derived from an EMBL/GenBank/DDBJ whole genome shotgun (WGS) entry which is preliminary data.</text>
</comment>
<dbReference type="EMBL" id="AGZQ01000030">
    <property type="protein sequence ID" value="EKN06430.1"/>
    <property type="molecule type" value="Genomic_DNA"/>
</dbReference>